<feature type="compositionally biased region" description="Acidic residues" evidence="1">
    <location>
        <begin position="241"/>
        <end position="266"/>
    </location>
</feature>
<reference evidence="2 3" key="1">
    <citation type="submission" date="2015-12" db="EMBL/GenBank/DDBJ databases">
        <title>Draft genome sequence of Moniliophthora roreri, the causal agent of frosty pod rot of cacao.</title>
        <authorList>
            <person name="Aime M.C."/>
            <person name="Diaz-Valderrama J.R."/>
            <person name="Kijpornyongpan T."/>
            <person name="Phillips-Mora W."/>
        </authorList>
    </citation>
    <scope>NUCLEOTIDE SEQUENCE [LARGE SCALE GENOMIC DNA]</scope>
    <source>
        <strain evidence="2 3">MCA 2952</strain>
    </source>
</reference>
<dbReference type="Proteomes" id="UP000054988">
    <property type="component" value="Unassembled WGS sequence"/>
</dbReference>
<name>A0A0W0F456_MONRR</name>
<feature type="region of interest" description="Disordered" evidence="1">
    <location>
        <begin position="237"/>
        <end position="278"/>
    </location>
</feature>
<sequence>MASLPLDIIEQIISTLWLSPLSTSHRALFIKSSNLVSKRWNSVFARIAARDVYILSASHGSKFLDILDGRSYLQYPLDQLCRSITFEHERNHLIPGPDKDEQLIGKAIHEVLRNIFSHPKRLPFLRRIALEMKSFLLETIFEYQPFSHLPYQVRELDIHFTYGEETNPVHVLAIKSRGYERFGMKHGSMPFVRRLRVIGTSKGVAQELLDACGGRERLLVFEQDAWKEEESIQPVALPSVYEDEDFSDEEDESTDEDSEEFFDCEEEQSRAEECSDDSWSDYEKMLTESFSKDELSRILLALQRQI</sequence>
<dbReference type="EMBL" id="LATX01002350">
    <property type="protein sequence ID" value="KTB31123.1"/>
    <property type="molecule type" value="Genomic_DNA"/>
</dbReference>
<evidence type="ECO:0000313" key="3">
    <source>
        <dbReference type="Proteomes" id="UP000054988"/>
    </source>
</evidence>
<dbReference type="AlphaFoldDB" id="A0A0W0F456"/>
<organism evidence="2 3">
    <name type="scientific">Moniliophthora roreri</name>
    <name type="common">Frosty pod rot fungus</name>
    <name type="synonym">Monilia roreri</name>
    <dbReference type="NCBI Taxonomy" id="221103"/>
    <lineage>
        <taxon>Eukaryota</taxon>
        <taxon>Fungi</taxon>
        <taxon>Dikarya</taxon>
        <taxon>Basidiomycota</taxon>
        <taxon>Agaricomycotina</taxon>
        <taxon>Agaricomycetes</taxon>
        <taxon>Agaricomycetidae</taxon>
        <taxon>Agaricales</taxon>
        <taxon>Marasmiineae</taxon>
        <taxon>Marasmiaceae</taxon>
        <taxon>Moniliophthora</taxon>
    </lineage>
</organism>
<evidence type="ECO:0000256" key="1">
    <source>
        <dbReference type="SAM" id="MobiDB-lite"/>
    </source>
</evidence>
<comment type="caution">
    <text evidence="2">The sequence shown here is derived from an EMBL/GenBank/DDBJ whole genome shotgun (WGS) entry which is preliminary data.</text>
</comment>
<accession>A0A0W0F456</accession>
<proteinExistence type="predicted"/>
<dbReference type="eggNOG" id="ENOG502RBMS">
    <property type="taxonomic scope" value="Eukaryota"/>
</dbReference>
<protein>
    <submittedName>
        <fullName evidence="2">Uncharacterized protein</fullName>
    </submittedName>
</protein>
<gene>
    <name evidence="2" type="ORF">WG66_16286</name>
</gene>
<evidence type="ECO:0000313" key="2">
    <source>
        <dbReference type="EMBL" id="KTB31123.1"/>
    </source>
</evidence>